<keyword evidence="4 10" id="KW-0732">Signal</keyword>
<feature type="compositionally biased region" description="Pro residues" evidence="9">
    <location>
        <begin position="125"/>
        <end position="134"/>
    </location>
</feature>
<evidence type="ECO:0000256" key="1">
    <source>
        <dbReference type="ARBA" id="ARBA00004541"/>
    </source>
</evidence>
<proteinExistence type="inferred from homology"/>
<feature type="signal peptide" evidence="10">
    <location>
        <begin position="1"/>
        <end position="29"/>
    </location>
</feature>
<dbReference type="GO" id="GO:0031410">
    <property type="term" value="C:cytoplasmic vesicle"/>
    <property type="evidence" value="ECO:0007669"/>
    <property type="project" value="UniProtKB-SubCell"/>
</dbReference>
<keyword evidence="5" id="KW-0278">Fertilization</keyword>
<feature type="domain" description="Prolamin-like" evidence="11">
    <location>
        <begin position="51"/>
        <end position="115"/>
    </location>
</feature>
<reference evidence="12 13" key="1">
    <citation type="journal article" date="2017" name="Mol. Plant">
        <title>The Genome of Medicinal Plant Macleaya cordata Provides New Insights into Benzylisoquinoline Alkaloids Metabolism.</title>
        <authorList>
            <person name="Liu X."/>
            <person name="Liu Y."/>
            <person name="Huang P."/>
            <person name="Ma Y."/>
            <person name="Qing Z."/>
            <person name="Tang Q."/>
            <person name="Cao H."/>
            <person name="Cheng P."/>
            <person name="Zheng Y."/>
            <person name="Yuan Z."/>
            <person name="Zhou Y."/>
            <person name="Liu J."/>
            <person name="Tang Z."/>
            <person name="Zhuo Y."/>
            <person name="Zhang Y."/>
            <person name="Yu L."/>
            <person name="Huang J."/>
            <person name="Yang P."/>
            <person name="Peng Q."/>
            <person name="Zhang J."/>
            <person name="Jiang W."/>
            <person name="Zhang Z."/>
            <person name="Lin K."/>
            <person name="Ro D.K."/>
            <person name="Chen X."/>
            <person name="Xiong X."/>
            <person name="Shang Y."/>
            <person name="Huang S."/>
            <person name="Zeng J."/>
        </authorList>
    </citation>
    <scope>NUCLEOTIDE SEQUENCE [LARGE SCALE GENOMIC DNA]</scope>
    <source>
        <strain evidence="13">cv. BLH2017</strain>
        <tissue evidence="12">Root</tissue>
    </source>
</reference>
<dbReference type="GO" id="GO:0080155">
    <property type="term" value="P:regulation of double fertilization forming a zygote and endosperm"/>
    <property type="evidence" value="ECO:0007669"/>
    <property type="project" value="UniProtKB-ARBA"/>
</dbReference>
<evidence type="ECO:0000256" key="2">
    <source>
        <dbReference type="ARBA" id="ARBA00004613"/>
    </source>
</evidence>
<dbReference type="GO" id="GO:0005576">
    <property type="term" value="C:extracellular region"/>
    <property type="evidence" value="ECO:0007669"/>
    <property type="project" value="UniProtKB-SubCell"/>
</dbReference>
<dbReference type="InterPro" id="IPR008502">
    <property type="entry name" value="Prolamin-like"/>
</dbReference>
<feature type="chain" id="PRO_5013256193" evidence="10">
    <location>
        <begin position="30"/>
        <end position="266"/>
    </location>
</feature>
<evidence type="ECO:0000256" key="7">
    <source>
        <dbReference type="ARBA" id="ARBA00034457"/>
    </source>
</evidence>
<keyword evidence="13" id="KW-1185">Reference proteome</keyword>
<comment type="caution">
    <text evidence="12">The sequence shown here is derived from an EMBL/GenBank/DDBJ whole genome shotgun (WGS) entry which is preliminary data.</text>
</comment>
<gene>
    <name evidence="12" type="ORF">BVC80_1713g28</name>
</gene>
<dbReference type="PANTHER" id="PTHR35293">
    <property type="entry name" value="EGG CELL-SECRETED PROTEIN 1.5"/>
    <property type="match status" value="1"/>
</dbReference>
<dbReference type="OrthoDB" id="776947at2759"/>
<evidence type="ECO:0000256" key="3">
    <source>
        <dbReference type="ARBA" id="ARBA00022525"/>
    </source>
</evidence>
<dbReference type="PANTHER" id="PTHR35293:SF10">
    <property type="entry name" value="EGG CELL-SECRETED PROTEIN 1.2-RELATED"/>
    <property type="match status" value="1"/>
</dbReference>
<keyword evidence="6" id="KW-0968">Cytoplasmic vesicle</keyword>
<dbReference type="InterPro" id="IPR044711">
    <property type="entry name" value="EC11-15"/>
</dbReference>
<dbReference type="GO" id="GO:0009567">
    <property type="term" value="P:double fertilization forming a zygote and endosperm"/>
    <property type="evidence" value="ECO:0007669"/>
    <property type="project" value="InterPro"/>
</dbReference>
<feature type="region of interest" description="Disordered" evidence="9">
    <location>
        <begin position="113"/>
        <end position="138"/>
    </location>
</feature>
<dbReference type="GO" id="GO:2000008">
    <property type="term" value="P:regulation of protein localization to cell surface"/>
    <property type="evidence" value="ECO:0007669"/>
    <property type="project" value="UniProtKB-ARBA"/>
</dbReference>
<evidence type="ECO:0000256" key="10">
    <source>
        <dbReference type="SAM" id="SignalP"/>
    </source>
</evidence>
<protein>
    <submittedName>
        <fullName evidence="12">Prolamin-like domain</fullName>
    </submittedName>
</protein>
<evidence type="ECO:0000256" key="9">
    <source>
        <dbReference type="SAM" id="MobiDB-lite"/>
    </source>
</evidence>
<evidence type="ECO:0000256" key="4">
    <source>
        <dbReference type="ARBA" id="ARBA00022729"/>
    </source>
</evidence>
<accession>A0A200Q2B1</accession>
<dbReference type="EMBL" id="MVGT01003297">
    <property type="protein sequence ID" value="OVA04598.1"/>
    <property type="molecule type" value="Genomic_DNA"/>
</dbReference>
<evidence type="ECO:0000313" key="13">
    <source>
        <dbReference type="Proteomes" id="UP000195402"/>
    </source>
</evidence>
<dbReference type="AlphaFoldDB" id="A0A200Q2B1"/>
<dbReference type="Proteomes" id="UP000195402">
    <property type="component" value="Unassembled WGS sequence"/>
</dbReference>
<feature type="domain" description="Prolamin-like" evidence="11">
    <location>
        <begin position="169"/>
        <end position="233"/>
    </location>
</feature>
<evidence type="ECO:0000259" key="11">
    <source>
        <dbReference type="Pfam" id="PF05617"/>
    </source>
</evidence>
<sequence length="266" mass="28314">MALSSSKLFFLTLLFLSILNMASITVSRSLPGTGPGPSLAVRLQSNGSSTECWDSLMELKSCTGEVILFFLNGETHLGPNCCQAIRIIEHHCWPTMLSVLGFTPEEGDILRGYCDGDPNGSGHSPPAPPSPLPSVGPTVIIANEDRSRPGIGPGPSLAVRLQSNGSSTECWESLSELKACTGEVILFFLNGETYLGPNCCQAIRIIEHHCWPTMLSTLGFTPEEGDILRGYCDGDTNNTGPVPLTPPSPPSVGPTVIIANKDHSRP</sequence>
<evidence type="ECO:0000256" key="6">
    <source>
        <dbReference type="ARBA" id="ARBA00023329"/>
    </source>
</evidence>
<comment type="similarity">
    <text evidence="8">Belongs to the plant egg cell-secreted peptide family.</text>
</comment>
<dbReference type="STRING" id="56857.A0A200Q2B1"/>
<evidence type="ECO:0000256" key="5">
    <source>
        <dbReference type="ARBA" id="ARBA00023279"/>
    </source>
</evidence>
<organism evidence="12 13">
    <name type="scientific">Macleaya cordata</name>
    <name type="common">Five-seeded plume-poppy</name>
    <name type="synonym">Bocconia cordata</name>
    <dbReference type="NCBI Taxonomy" id="56857"/>
    <lineage>
        <taxon>Eukaryota</taxon>
        <taxon>Viridiplantae</taxon>
        <taxon>Streptophyta</taxon>
        <taxon>Embryophyta</taxon>
        <taxon>Tracheophyta</taxon>
        <taxon>Spermatophyta</taxon>
        <taxon>Magnoliopsida</taxon>
        <taxon>Ranunculales</taxon>
        <taxon>Papaveraceae</taxon>
        <taxon>Papaveroideae</taxon>
        <taxon>Macleaya</taxon>
    </lineage>
</organism>
<comment type="function">
    <text evidence="7">Involved in the regulation of gamete interactions during the double fertilization and to prevent multiple-pollen tube attraction; mediates the redistribution of the gamete fusogen HAP2/GCS1 to the cell surface after secretion upon sperm arrival.</text>
</comment>
<name>A0A200Q2B1_MACCD</name>
<evidence type="ECO:0000256" key="8">
    <source>
        <dbReference type="ARBA" id="ARBA00034484"/>
    </source>
</evidence>
<keyword evidence="3" id="KW-0964">Secreted</keyword>
<dbReference type="Pfam" id="PF05617">
    <property type="entry name" value="Prolamin_like"/>
    <property type="match status" value="2"/>
</dbReference>
<feature type="region of interest" description="Disordered" evidence="9">
    <location>
        <begin position="238"/>
        <end position="266"/>
    </location>
</feature>
<evidence type="ECO:0000313" key="12">
    <source>
        <dbReference type="EMBL" id="OVA04598.1"/>
    </source>
</evidence>
<dbReference type="InParanoid" id="A0A200Q2B1"/>
<feature type="compositionally biased region" description="Pro residues" evidence="9">
    <location>
        <begin position="243"/>
        <end position="252"/>
    </location>
</feature>
<comment type="subcellular location">
    <subcellularLocation>
        <location evidence="1">Cytoplasmic vesicle</location>
    </subcellularLocation>
    <subcellularLocation>
        <location evidence="2">Secreted</location>
    </subcellularLocation>
</comment>